<feature type="transmembrane region" description="Helical" evidence="6">
    <location>
        <begin position="161"/>
        <end position="180"/>
    </location>
</feature>
<dbReference type="InterPro" id="IPR020846">
    <property type="entry name" value="MFS_dom"/>
</dbReference>
<name>A0A1Y6CHP1_9PROT</name>
<keyword evidence="4 6" id="KW-1133">Transmembrane helix</keyword>
<dbReference type="EMBL" id="FWZX01000025">
    <property type="protein sequence ID" value="SMF64786.1"/>
    <property type="molecule type" value="Genomic_DNA"/>
</dbReference>
<feature type="transmembrane region" description="Helical" evidence="6">
    <location>
        <begin position="73"/>
        <end position="91"/>
    </location>
</feature>
<sequence>MTSLRFIAVLGALTAVSATAVDIMIPAQPEIGRALAASPAAGAALVTGYLLGYGPGQLFWGPLSDRYGRLKPLYFALAGFLAASAVCALAGSLDILFLARLVQGATGGGAPVIARAIARDQGGGPATATLIARMTAIMGLAPLVAPAIGSGVLALGDWRQIFWLLAGFSLLLLLGVRRVLDGPDSERRRPGSRAALPFADYLRLLGPLFRAPEFYLGTAISSSAFLGYAGFLAVGATVAEQRYGVSPEAFGLLFAFNAGSFILGSFAARLAARRLGREAVLLGGAAIALAAGIGLGLIHDRAVPTVLFWSLLCLYLLAFGILLPSATAMALEPGGGSAGLASSLIGAVQVVSGALGTALAASGFAGGLHSTLCLMMAGASAVSFGLALLGRALLRRPAWPAGPADRS</sequence>
<keyword evidence="3 6" id="KW-0812">Transmembrane</keyword>
<keyword evidence="5 6" id="KW-0472">Membrane</keyword>
<evidence type="ECO:0000256" key="7">
    <source>
        <dbReference type="SAM" id="SignalP"/>
    </source>
</evidence>
<feature type="domain" description="Major facilitator superfamily (MFS) profile" evidence="8">
    <location>
        <begin position="3"/>
        <end position="395"/>
    </location>
</feature>
<dbReference type="Gene3D" id="1.20.1720.10">
    <property type="entry name" value="Multidrug resistance protein D"/>
    <property type="match status" value="1"/>
</dbReference>
<feature type="transmembrane region" description="Helical" evidence="6">
    <location>
        <begin position="367"/>
        <end position="389"/>
    </location>
</feature>
<feature type="transmembrane region" description="Helical" evidence="6">
    <location>
        <begin position="305"/>
        <end position="326"/>
    </location>
</feature>
<keyword evidence="2" id="KW-0813">Transport</keyword>
<feature type="signal peptide" evidence="7">
    <location>
        <begin position="1"/>
        <end position="20"/>
    </location>
</feature>
<feature type="transmembrane region" description="Helical" evidence="6">
    <location>
        <begin position="338"/>
        <end position="361"/>
    </location>
</feature>
<evidence type="ECO:0000256" key="5">
    <source>
        <dbReference type="ARBA" id="ARBA00023136"/>
    </source>
</evidence>
<evidence type="ECO:0000256" key="6">
    <source>
        <dbReference type="SAM" id="Phobius"/>
    </source>
</evidence>
<evidence type="ECO:0000256" key="3">
    <source>
        <dbReference type="ARBA" id="ARBA00022692"/>
    </source>
</evidence>
<feature type="transmembrane region" description="Helical" evidence="6">
    <location>
        <begin position="34"/>
        <end position="52"/>
    </location>
</feature>
<dbReference type="GO" id="GO:0022857">
    <property type="term" value="F:transmembrane transporter activity"/>
    <property type="evidence" value="ECO:0007669"/>
    <property type="project" value="InterPro"/>
</dbReference>
<dbReference type="Pfam" id="PF07690">
    <property type="entry name" value="MFS_1"/>
    <property type="match status" value="1"/>
</dbReference>
<evidence type="ECO:0000256" key="4">
    <source>
        <dbReference type="ARBA" id="ARBA00022989"/>
    </source>
</evidence>
<keyword evidence="7" id="KW-0732">Signal</keyword>
<dbReference type="RefSeq" id="WP_085125261.1">
    <property type="nucleotide sequence ID" value="NZ_FWZX01000025.1"/>
</dbReference>
<dbReference type="PANTHER" id="PTHR42718">
    <property type="entry name" value="MAJOR FACILITATOR SUPERFAMILY MULTIDRUG TRANSPORTER MFSC"/>
    <property type="match status" value="1"/>
</dbReference>
<dbReference type="SUPFAM" id="SSF103473">
    <property type="entry name" value="MFS general substrate transporter"/>
    <property type="match status" value="1"/>
</dbReference>
<reference evidence="9 10" key="1">
    <citation type="submission" date="2017-04" db="EMBL/GenBank/DDBJ databases">
        <authorList>
            <person name="Afonso C.L."/>
            <person name="Miller P.J."/>
            <person name="Scott M.A."/>
            <person name="Spackman E."/>
            <person name="Goraichik I."/>
            <person name="Dimitrov K.M."/>
            <person name="Suarez D.L."/>
            <person name="Swayne D.E."/>
        </authorList>
    </citation>
    <scope>NUCLEOTIDE SEQUENCE [LARGE SCALE GENOMIC DNA]</scope>
    <source>
        <strain evidence="9 10">USBA 355</strain>
    </source>
</reference>
<feature type="transmembrane region" description="Helical" evidence="6">
    <location>
        <begin position="279"/>
        <end position="299"/>
    </location>
</feature>
<dbReference type="Proteomes" id="UP000192917">
    <property type="component" value="Unassembled WGS sequence"/>
</dbReference>
<feature type="chain" id="PRO_5012734914" evidence="7">
    <location>
        <begin position="21"/>
        <end position="407"/>
    </location>
</feature>
<dbReference type="GO" id="GO:0016020">
    <property type="term" value="C:membrane"/>
    <property type="evidence" value="ECO:0007669"/>
    <property type="project" value="UniProtKB-SubCell"/>
</dbReference>
<evidence type="ECO:0000256" key="2">
    <source>
        <dbReference type="ARBA" id="ARBA00022448"/>
    </source>
</evidence>
<feature type="transmembrane region" description="Helical" evidence="6">
    <location>
        <begin position="214"/>
        <end position="238"/>
    </location>
</feature>
<dbReference type="InterPro" id="IPR036259">
    <property type="entry name" value="MFS_trans_sf"/>
</dbReference>
<dbReference type="STRING" id="560819.SAMN05428998_125106"/>
<dbReference type="PANTHER" id="PTHR42718:SF9">
    <property type="entry name" value="MAJOR FACILITATOR SUPERFAMILY MULTIDRUG TRANSPORTER MFSC"/>
    <property type="match status" value="1"/>
</dbReference>
<evidence type="ECO:0000259" key="8">
    <source>
        <dbReference type="PROSITE" id="PS50850"/>
    </source>
</evidence>
<dbReference type="AlphaFoldDB" id="A0A1Y6CHP1"/>
<feature type="transmembrane region" description="Helical" evidence="6">
    <location>
        <begin position="130"/>
        <end position="155"/>
    </location>
</feature>
<evidence type="ECO:0000313" key="9">
    <source>
        <dbReference type="EMBL" id="SMF64786.1"/>
    </source>
</evidence>
<evidence type="ECO:0000313" key="10">
    <source>
        <dbReference type="Proteomes" id="UP000192917"/>
    </source>
</evidence>
<evidence type="ECO:0000256" key="1">
    <source>
        <dbReference type="ARBA" id="ARBA00004141"/>
    </source>
</evidence>
<proteinExistence type="predicted"/>
<organism evidence="9 10">
    <name type="scientific">Tistlia consotensis USBA 355</name>
    <dbReference type="NCBI Taxonomy" id="560819"/>
    <lineage>
        <taxon>Bacteria</taxon>
        <taxon>Pseudomonadati</taxon>
        <taxon>Pseudomonadota</taxon>
        <taxon>Alphaproteobacteria</taxon>
        <taxon>Rhodospirillales</taxon>
        <taxon>Rhodovibrionaceae</taxon>
        <taxon>Tistlia</taxon>
    </lineage>
</organism>
<dbReference type="InterPro" id="IPR011701">
    <property type="entry name" value="MFS"/>
</dbReference>
<comment type="subcellular location">
    <subcellularLocation>
        <location evidence="1">Membrane</location>
        <topology evidence="1">Multi-pass membrane protein</topology>
    </subcellularLocation>
</comment>
<protein>
    <submittedName>
        <fullName evidence="9">MFS transporter, DHA1 family, bicyclomycin/chloramphenicol resistance protein</fullName>
    </submittedName>
</protein>
<keyword evidence="10" id="KW-1185">Reference proteome</keyword>
<feature type="transmembrane region" description="Helical" evidence="6">
    <location>
        <begin position="250"/>
        <end position="272"/>
    </location>
</feature>
<dbReference type="PROSITE" id="PS50850">
    <property type="entry name" value="MFS"/>
    <property type="match status" value="1"/>
</dbReference>
<accession>A0A1Y6CHP1</accession>
<gene>
    <name evidence="9" type="ORF">SAMN05428998_125106</name>
</gene>